<evidence type="ECO:0000313" key="7">
    <source>
        <dbReference type="Proteomes" id="UP000838756"/>
    </source>
</evidence>
<dbReference type="GO" id="GO:0005765">
    <property type="term" value="C:lysosomal membrane"/>
    <property type="evidence" value="ECO:0007669"/>
    <property type="project" value="TreeGrafter"/>
</dbReference>
<dbReference type="GO" id="GO:0099044">
    <property type="term" value="P:vesicle tethering to endoplasmic reticulum"/>
    <property type="evidence" value="ECO:0007669"/>
    <property type="project" value="TreeGrafter"/>
</dbReference>
<comment type="caution">
    <text evidence="6">The sequence shown here is derived from an EMBL/GenBank/DDBJ whole genome shotgun (WGS) entry which is preliminary data.</text>
</comment>
<sequence>MFAGPKMADYQIREAAESLLNSVTIPPGYRNLSHSQSVNLVTEDFVAGHRPQGRMSSVRRFFCLFVTFDILFTSLMWLICVM</sequence>
<evidence type="ECO:0000256" key="3">
    <source>
        <dbReference type="ARBA" id="ARBA00023136"/>
    </source>
</evidence>
<gene>
    <name evidence="6" type="primary">jg27397</name>
    <name evidence="6" type="ORF">PAEG_LOCUS6744</name>
</gene>
<reference evidence="6" key="1">
    <citation type="submission" date="2022-03" db="EMBL/GenBank/DDBJ databases">
        <authorList>
            <person name="Lindestad O."/>
        </authorList>
    </citation>
    <scope>NUCLEOTIDE SEQUENCE</scope>
</reference>
<keyword evidence="7" id="KW-1185">Reference proteome</keyword>
<dbReference type="GO" id="GO:0031902">
    <property type="term" value="C:late endosome membrane"/>
    <property type="evidence" value="ECO:0007669"/>
    <property type="project" value="TreeGrafter"/>
</dbReference>
<dbReference type="PANTHER" id="PTHR46121">
    <property type="entry name" value="STEROIDOGENIC ACUTE REGULATORY PROTEIN-LIKE"/>
    <property type="match status" value="1"/>
</dbReference>
<keyword evidence="3 4" id="KW-0472">Membrane</keyword>
<comment type="subcellular location">
    <subcellularLocation>
        <location evidence="1">Membrane</location>
        <topology evidence="1">Multi-pass membrane protein</topology>
    </subcellularLocation>
</comment>
<feature type="domain" description="MENTAL" evidence="5">
    <location>
        <begin position="55"/>
        <end position="82"/>
    </location>
</feature>
<organism evidence="6 7">
    <name type="scientific">Pararge aegeria aegeria</name>
    <dbReference type="NCBI Taxonomy" id="348720"/>
    <lineage>
        <taxon>Eukaryota</taxon>
        <taxon>Metazoa</taxon>
        <taxon>Ecdysozoa</taxon>
        <taxon>Arthropoda</taxon>
        <taxon>Hexapoda</taxon>
        <taxon>Insecta</taxon>
        <taxon>Pterygota</taxon>
        <taxon>Neoptera</taxon>
        <taxon>Endopterygota</taxon>
        <taxon>Lepidoptera</taxon>
        <taxon>Glossata</taxon>
        <taxon>Ditrysia</taxon>
        <taxon>Papilionoidea</taxon>
        <taxon>Nymphalidae</taxon>
        <taxon>Satyrinae</taxon>
        <taxon>Satyrini</taxon>
        <taxon>Parargina</taxon>
        <taxon>Pararge</taxon>
    </lineage>
</organism>
<evidence type="ECO:0000256" key="2">
    <source>
        <dbReference type="ARBA" id="ARBA00022692"/>
    </source>
</evidence>
<evidence type="ECO:0000259" key="5">
    <source>
        <dbReference type="PROSITE" id="PS51439"/>
    </source>
</evidence>
<dbReference type="GO" id="GO:0005789">
    <property type="term" value="C:endoplasmic reticulum membrane"/>
    <property type="evidence" value="ECO:0007669"/>
    <property type="project" value="TreeGrafter"/>
</dbReference>
<feature type="non-terminal residue" evidence="6">
    <location>
        <position position="1"/>
    </location>
</feature>
<evidence type="ECO:0000256" key="4">
    <source>
        <dbReference type="SAM" id="Phobius"/>
    </source>
</evidence>
<dbReference type="OrthoDB" id="74575at2759"/>
<dbReference type="GO" id="GO:0140284">
    <property type="term" value="C:endoplasmic reticulum-endosome membrane contact site"/>
    <property type="evidence" value="ECO:0007669"/>
    <property type="project" value="TreeGrafter"/>
</dbReference>
<dbReference type="PANTHER" id="PTHR46121:SF4">
    <property type="entry name" value="STEROIDOGENIC ACUTE REGULATORY PROTEIN-LIKE"/>
    <property type="match status" value="1"/>
</dbReference>
<evidence type="ECO:0000313" key="6">
    <source>
        <dbReference type="EMBL" id="CAH2222120.1"/>
    </source>
</evidence>
<dbReference type="AlphaFoldDB" id="A0A8S4R024"/>
<dbReference type="Proteomes" id="UP000838756">
    <property type="component" value="Unassembled WGS sequence"/>
</dbReference>
<protein>
    <submittedName>
        <fullName evidence="6">Jg27397 protein</fullName>
    </submittedName>
</protein>
<dbReference type="InterPro" id="IPR019498">
    <property type="entry name" value="MENTAL"/>
</dbReference>
<dbReference type="Pfam" id="PF10457">
    <property type="entry name" value="MENTAL"/>
    <property type="match status" value="1"/>
</dbReference>
<name>A0A8S4R024_9NEOP</name>
<accession>A0A8S4R024</accession>
<keyword evidence="4" id="KW-1133">Transmembrane helix</keyword>
<keyword evidence="2 4" id="KW-0812">Transmembrane</keyword>
<proteinExistence type="predicted"/>
<feature type="transmembrane region" description="Helical" evidence="4">
    <location>
        <begin position="61"/>
        <end position="79"/>
    </location>
</feature>
<evidence type="ECO:0000256" key="1">
    <source>
        <dbReference type="ARBA" id="ARBA00004141"/>
    </source>
</evidence>
<dbReference type="InterPro" id="IPR051869">
    <property type="entry name" value="STARD3"/>
</dbReference>
<dbReference type="EMBL" id="CAKXAJ010020427">
    <property type="protein sequence ID" value="CAH2222120.1"/>
    <property type="molecule type" value="Genomic_DNA"/>
</dbReference>
<dbReference type="PROSITE" id="PS51439">
    <property type="entry name" value="MENTAL"/>
    <property type="match status" value="1"/>
</dbReference>